<dbReference type="EMBL" id="BGPR01008476">
    <property type="protein sequence ID" value="GBN34082.1"/>
    <property type="molecule type" value="Genomic_DNA"/>
</dbReference>
<dbReference type="Proteomes" id="UP000499080">
    <property type="component" value="Unassembled WGS sequence"/>
</dbReference>
<name>A0A4Y2N5B8_ARAVE</name>
<comment type="caution">
    <text evidence="1">The sequence shown here is derived from an EMBL/GenBank/DDBJ whole genome shotgun (WGS) entry which is preliminary data.</text>
</comment>
<reference evidence="1 2" key="1">
    <citation type="journal article" date="2019" name="Sci. Rep.">
        <title>Orb-weaving spider Araneus ventricosus genome elucidates the spidroin gene catalogue.</title>
        <authorList>
            <person name="Kono N."/>
            <person name="Nakamura H."/>
            <person name="Ohtoshi R."/>
            <person name="Moran D.A.P."/>
            <person name="Shinohara A."/>
            <person name="Yoshida Y."/>
            <person name="Fujiwara M."/>
            <person name="Mori M."/>
            <person name="Tomita M."/>
            <person name="Arakawa K."/>
        </authorList>
    </citation>
    <scope>NUCLEOTIDE SEQUENCE [LARGE SCALE GENOMIC DNA]</scope>
</reference>
<evidence type="ECO:0000313" key="2">
    <source>
        <dbReference type="Proteomes" id="UP000499080"/>
    </source>
</evidence>
<organism evidence="1 2">
    <name type="scientific">Araneus ventricosus</name>
    <name type="common">Orbweaver spider</name>
    <name type="synonym">Epeira ventricosa</name>
    <dbReference type="NCBI Taxonomy" id="182803"/>
    <lineage>
        <taxon>Eukaryota</taxon>
        <taxon>Metazoa</taxon>
        <taxon>Ecdysozoa</taxon>
        <taxon>Arthropoda</taxon>
        <taxon>Chelicerata</taxon>
        <taxon>Arachnida</taxon>
        <taxon>Araneae</taxon>
        <taxon>Araneomorphae</taxon>
        <taxon>Entelegynae</taxon>
        <taxon>Araneoidea</taxon>
        <taxon>Araneidae</taxon>
        <taxon>Araneus</taxon>
    </lineage>
</organism>
<sequence length="120" mass="13342">MFADIDERSIATCMFCMLLSKSSEITSCAFFSLGYVTDSVLSPLLRITMNELNKVLAQKLPISEVPDGSKRLKATLSKFPYLQNRLKEHIAGDIFRAVHTVSKLAASKTLHYSPSPPPKH</sequence>
<dbReference type="AlphaFoldDB" id="A0A4Y2N5B8"/>
<proteinExistence type="predicted"/>
<keyword evidence="2" id="KW-1185">Reference proteome</keyword>
<protein>
    <submittedName>
        <fullName evidence="1">Uncharacterized protein</fullName>
    </submittedName>
</protein>
<gene>
    <name evidence="1" type="ORF">AVEN_34810_1</name>
</gene>
<evidence type="ECO:0000313" key="1">
    <source>
        <dbReference type="EMBL" id="GBN34082.1"/>
    </source>
</evidence>
<accession>A0A4Y2N5B8</accession>